<dbReference type="InterPro" id="IPR013087">
    <property type="entry name" value="Znf_C2H2_type"/>
</dbReference>
<dbReference type="InterPro" id="IPR003615">
    <property type="entry name" value="HNH_nuc"/>
</dbReference>
<dbReference type="Proteomes" id="UP000269940">
    <property type="component" value="Segment"/>
</dbReference>
<evidence type="ECO:0000313" key="3">
    <source>
        <dbReference type="Proteomes" id="UP000269940"/>
    </source>
</evidence>
<dbReference type="Gene3D" id="1.10.30.50">
    <property type="match status" value="1"/>
</dbReference>
<dbReference type="PROSITE" id="PS00028">
    <property type="entry name" value="ZINC_FINGER_C2H2_1"/>
    <property type="match status" value="1"/>
</dbReference>
<proteinExistence type="predicted"/>
<accession>A0A386KAT0</accession>
<protein>
    <recommendedName>
        <fullName evidence="1">C2H2-type domain-containing protein</fullName>
    </recommendedName>
</protein>
<feature type="domain" description="C2H2-type" evidence="1">
    <location>
        <begin position="91"/>
        <end position="112"/>
    </location>
</feature>
<evidence type="ECO:0000259" key="1">
    <source>
        <dbReference type="PROSITE" id="PS00028"/>
    </source>
</evidence>
<organism evidence="2 3">
    <name type="scientific">Acinetobacter phage vB_AbaM_B09_Aci05</name>
    <dbReference type="NCBI Taxonomy" id="2315458"/>
    <lineage>
        <taxon>Viruses</taxon>
        <taxon>Duplodnaviria</taxon>
        <taxon>Heunggongvirae</taxon>
        <taxon>Uroviricota</taxon>
        <taxon>Caudoviricetes</taxon>
        <taxon>Saclayvirus</taxon>
        <taxon>Saclayvirus Aci05</taxon>
    </lineage>
</organism>
<sequence>MDFEFVDEEVKTKSPDFSKISDNDLKQFLICTKHVFKSESAFFTWVRGGLRQGLWMKHPIKMEMLNSQRYKIKNPRPNPRKGSELVWGYDCACCGGQFTAPNVEVDHIVGEHSLKTIEDVVTFFKKIMLVTPADLQIICKNCHGIKTYAERYGVSEKKAKAIKRAIAAVKDGIHQEELQRLGVMKLIPKTKAKDVLADLYEREDS</sequence>
<keyword evidence="3" id="KW-1185">Reference proteome</keyword>
<gene>
    <name evidence="2" type="ORF">Aci05_077</name>
</gene>
<reference evidence="2 3" key="1">
    <citation type="submission" date="2018-08" db="EMBL/GenBank/DDBJ databases">
        <title>Complete genome sequence of five Acinetobacter baumannii phages from Abidjan, Cote d'Ivoire.</title>
        <authorList>
            <person name="Essoh C."/>
            <person name="Vernadet J.-P."/>
            <person name="Vergnaud G."/>
            <person name="Resch G."/>
            <person name="Pourcel C."/>
        </authorList>
    </citation>
    <scope>NUCLEOTIDE SEQUENCE [LARGE SCALE GENOMIC DNA]</scope>
</reference>
<dbReference type="EMBL" id="MH746814">
    <property type="protein sequence ID" value="AYD82353.1"/>
    <property type="molecule type" value="Genomic_DNA"/>
</dbReference>
<evidence type="ECO:0000313" key="2">
    <source>
        <dbReference type="EMBL" id="AYD82353.1"/>
    </source>
</evidence>
<name>A0A386KAT0_9CAUD</name>
<dbReference type="CDD" id="cd00085">
    <property type="entry name" value="HNHc"/>
    <property type="match status" value="1"/>
</dbReference>